<name>X1JLI5_9ZZZZ</name>
<comment type="caution">
    <text evidence="1">The sequence shown here is derived from an EMBL/GenBank/DDBJ whole genome shotgun (WGS) entry which is preliminary data.</text>
</comment>
<protein>
    <submittedName>
        <fullName evidence="1">Uncharacterized protein</fullName>
    </submittedName>
</protein>
<reference evidence="1" key="1">
    <citation type="journal article" date="2014" name="Front. Microbiol.">
        <title>High frequency of phylogenetically diverse reductive dehalogenase-homologous genes in deep subseafloor sedimentary metagenomes.</title>
        <authorList>
            <person name="Kawai M."/>
            <person name="Futagami T."/>
            <person name="Toyoda A."/>
            <person name="Takaki Y."/>
            <person name="Nishi S."/>
            <person name="Hori S."/>
            <person name="Arai W."/>
            <person name="Tsubouchi T."/>
            <person name="Morono Y."/>
            <person name="Uchiyama I."/>
            <person name="Ito T."/>
            <person name="Fujiyama A."/>
            <person name="Inagaki F."/>
            <person name="Takami H."/>
        </authorList>
    </citation>
    <scope>NUCLEOTIDE SEQUENCE</scope>
    <source>
        <strain evidence="1">Expedition CK06-06</strain>
    </source>
</reference>
<dbReference type="EMBL" id="BARV01001336">
    <property type="protein sequence ID" value="GAH94932.1"/>
    <property type="molecule type" value="Genomic_DNA"/>
</dbReference>
<sequence length="74" mass="8513">MNKWKFVAILLIGILIGTIMGGVLFSQVHAGSYDSVYYLKRIYFSIINLESYLSSIEGDVSDIEDYVYWIYGEM</sequence>
<organism evidence="1">
    <name type="scientific">marine sediment metagenome</name>
    <dbReference type="NCBI Taxonomy" id="412755"/>
    <lineage>
        <taxon>unclassified sequences</taxon>
        <taxon>metagenomes</taxon>
        <taxon>ecological metagenomes</taxon>
    </lineage>
</organism>
<dbReference type="AlphaFoldDB" id="X1JLI5"/>
<proteinExistence type="predicted"/>
<evidence type="ECO:0000313" key="1">
    <source>
        <dbReference type="EMBL" id="GAH94932.1"/>
    </source>
</evidence>
<gene>
    <name evidence="1" type="ORF">S06H3_03937</name>
</gene>
<accession>X1JLI5</accession>